<dbReference type="EMBL" id="ML742117">
    <property type="protein sequence ID" value="KAE8149631.1"/>
    <property type="molecule type" value="Genomic_DNA"/>
</dbReference>
<evidence type="ECO:0000256" key="1">
    <source>
        <dbReference type="ARBA" id="ARBA00004240"/>
    </source>
</evidence>
<dbReference type="Proteomes" id="UP000325780">
    <property type="component" value="Unassembled WGS sequence"/>
</dbReference>
<feature type="domain" description="Sec39" evidence="7">
    <location>
        <begin position="13"/>
        <end position="795"/>
    </location>
</feature>
<evidence type="ECO:0000256" key="6">
    <source>
        <dbReference type="SAM" id="SignalP"/>
    </source>
</evidence>
<evidence type="ECO:0000256" key="4">
    <source>
        <dbReference type="ARBA" id="ARBA00022927"/>
    </source>
</evidence>
<dbReference type="PANTHER" id="PTHR40787:SF3">
    <property type="entry name" value="PROTEIN TRANSPORT PROTEIN SEC39"/>
    <property type="match status" value="1"/>
</dbReference>
<dbReference type="OrthoDB" id="342024at2759"/>
<keyword evidence="9" id="KW-1185">Reference proteome</keyword>
<feature type="region of interest" description="Disordered" evidence="5">
    <location>
        <begin position="865"/>
        <end position="899"/>
    </location>
</feature>
<evidence type="ECO:0000259" key="7">
    <source>
        <dbReference type="Pfam" id="PF08314"/>
    </source>
</evidence>
<feature type="compositionally biased region" description="Low complexity" evidence="5">
    <location>
        <begin position="866"/>
        <end position="881"/>
    </location>
</feature>
<evidence type="ECO:0000256" key="5">
    <source>
        <dbReference type="SAM" id="MobiDB-lite"/>
    </source>
</evidence>
<sequence>MAIFKKLSGAHAILLTTHLCATGNVSHLSQIQAEFPGWLPLERVLRIILTFLPESTPPQSYTPVLQELIDGGSAQTDNCEIDIASVEKLTEAVARQRVRKLRLLPLKYPDDDDSQDPNDLLTQFLIHRAYRIDLETALQPLILDLLLPFYQRSSTVRTWLISSLLPLLRLNYEYYPSQDETFSLDVLDSMDSHTAINILLSMTGARKDSMDLLNNLRGLVGAWMYGSNRSKRRRLNDAAEANSILPPQDDTQYIPKGSGWQYVNEWLVARSLVDHESIINAYLNWDGPEDVDLGGYEDEHEKLHSDELNKLRNRYGQSGLAVIYATPDTSRSRVNDLLQVIARIARLLDLEDHSFVTPDGSTLPTVSFDATQISSSTRVSSLQNALLVTSNPLTFPSPSSISFLSAILISLRTLTEFGHAITSRTAANICLHSNEEVQLAELRNVMISVVRQTKPGRDWRQVRQQLLWLRHWGSNQSTKTSTASTCHGLFWKVSQDIVEAEILKALLESKEYDLAVDIYIKSSSTLSSTLVEEAVKEAIYLAYDNASNGNRTRGGMKRAYDILQAFQPHFPESASLKQIRALVSATHSLSFYSLTLQHGVPFQPVSIRVHPDPLSLIEKVLDQNSKAYTKVDDLLSIGRNLVTAGFSPRVSDEAPPQLSSDEDAAVTAERRIMSLAISSALSYDDFGTAYSYILTRLTPPSLLSTSSPLTNPTIKDDISWRAVYNAGRYRAPATPSPPTLQTQITLLSQRMELLSLALVLVPSPDPLPEILGAWRRCDEEMNALRAREAEEEELWDTKGDSLSSVPGGFGPTDSEQDAYETRKQHAKRARAHQDRLNIEEAPMGLFEVARGAALALHKNAFPLSGATTSSADHPTSPSHAHSPSEEDPATAEEKVRKRDMVSNMVTGGLVSGIGWVLGAQPVNR</sequence>
<name>A0A5N6TU74_ASPAV</name>
<keyword evidence="6" id="KW-0732">Signal</keyword>
<comment type="subcellular location">
    <subcellularLocation>
        <location evidence="1">Endoplasmic reticulum</location>
    </subcellularLocation>
</comment>
<protein>
    <submittedName>
        <fullName evidence="8">Sec39 domain-containing protein</fullName>
    </submittedName>
</protein>
<dbReference type="Pfam" id="PF08314">
    <property type="entry name" value="Sec39"/>
    <property type="match status" value="1"/>
</dbReference>
<evidence type="ECO:0000313" key="9">
    <source>
        <dbReference type="Proteomes" id="UP000325780"/>
    </source>
</evidence>
<dbReference type="GO" id="GO:0015031">
    <property type="term" value="P:protein transport"/>
    <property type="evidence" value="ECO:0007669"/>
    <property type="project" value="UniProtKB-KW"/>
</dbReference>
<reference evidence="8 9" key="1">
    <citation type="submission" date="2019-04" db="EMBL/GenBank/DDBJ databases">
        <title>Friends and foes A comparative genomics study of 23 Aspergillus species from section Flavi.</title>
        <authorList>
            <consortium name="DOE Joint Genome Institute"/>
            <person name="Kjaerbolling I."/>
            <person name="Vesth T."/>
            <person name="Frisvad J.C."/>
            <person name="Nybo J.L."/>
            <person name="Theobald S."/>
            <person name="Kildgaard S."/>
            <person name="Isbrandt T."/>
            <person name="Kuo A."/>
            <person name="Sato A."/>
            <person name="Lyhne E.K."/>
            <person name="Kogle M.E."/>
            <person name="Wiebenga A."/>
            <person name="Kun R.S."/>
            <person name="Lubbers R.J."/>
            <person name="Makela M.R."/>
            <person name="Barry K."/>
            <person name="Chovatia M."/>
            <person name="Clum A."/>
            <person name="Daum C."/>
            <person name="Haridas S."/>
            <person name="He G."/>
            <person name="LaButti K."/>
            <person name="Lipzen A."/>
            <person name="Mondo S."/>
            <person name="Riley R."/>
            <person name="Salamov A."/>
            <person name="Simmons B.A."/>
            <person name="Magnuson J.K."/>
            <person name="Henrissat B."/>
            <person name="Mortensen U.H."/>
            <person name="Larsen T.O."/>
            <person name="Devries R.P."/>
            <person name="Grigoriev I.V."/>
            <person name="Machida M."/>
            <person name="Baker S.E."/>
            <person name="Andersen M.R."/>
        </authorList>
    </citation>
    <scope>NUCLEOTIDE SEQUENCE [LARGE SCALE GENOMIC DNA]</scope>
    <source>
        <strain evidence="8 9">IBT 18842</strain>
    </source>
</reference>
<keyword evidence="2" id="KW-0813">Transport</keyword>
<keyword evidence="4" id="KW-0653">Protein transport</keyword>
<dbReference type="InterPro" id="IPR013244">
    <property type="entry name" value="Sec39_domain"/>
</dbReference>
<gene>
    <name evidence="8" type="ORF">BDV25DRAFT_124368</name>
</gene>
<proteinExistence type="predicted"/>
<feature type="region of interest" description="Disordered" evidence="5">
    <location>
        <begin position="790"/>
        <end position="835"/>
    </location>
</feature>
<evidence type="ECO:0000313" key="8">
    <source>
        <dbReference type="EMBL" id="KAE8149631.1"/>
    </source>
</evidence>
<keyword evidence="3" id="KW-0256">Endoplasmic reticulum</keyword>
<evidence type="ECO:0000256" key="3">
    <source>
        <dbReference type="ARBA" id="ARBA00022824"/>
    </source>
</evidence>
<feature type="chain" id="PRO_5024871546" evidence="6">
    <location>
        <begin position="23"/>
        <end position="924"/>
    </location>
</feature>
<dbReference type="GO" id="GO:0005783">
    <property type="term" value="C:endoplasmic reticulum"/>
    <property type="evidence" value="ECO:0007669"/>
    <property type="project" value="UniProtKB-SubCell"/>
</dbReference>
<dbReference type="AlphaFoldDB" id="A0A5N6TU74"/>
<organism evidence="8 9">
    <name type="scientific">Aspergillus avenaceus</name>
    <dbReference type="NCBI Taxonomy" id="36643"/>
    <lineage>
        <taxon>Eukaryota</taxon>
        <taxon>Fungi</taxon>
        <taxon>Dikarya</taxon>
        <taxon>Ascomycota</taxon>
        <taxon>Pezizomycotina</taxon>
        <taxon>Eurotiomycetes</taxon>
        <taxon>Eurotiomycetidae</taxon>
        <taxon>Eurotiales</taxon>
        <taxon>Aspergillaceae</taxon>
        <taxon>Aspergillus</taxon>
        <taxon>Aspergillus subgen. Circumdati</taxon>
    </lineage>
</organism>
<accession>A0A5N6TU74</accession>
<dbReference type="PANTHER" id="PTHR40787">
    <property type="entry name" value="SECRETED PROTEIN"/>
    <property type="match status" value="1"/>
</dbReference>
<dbReference type="GO" id="GO:0006890">
    <property type="term" value="P:retrograde vesicle-mediated transport, Golgi to endoplasmic reticulum"/>
    <property type="evidence" value="ECO:0007669"/>
    <property type="project" value="InterPro"/>
</dbReference>
<feature type="signal peptide" evidence="6">
    <location>
        <begin position="1"/>
        <end position="22"/>
    </location>
</feature>
<evidence type="ECO:0000256" key="2">
    <source>
        <dbReference type="ARBA" id="ARBA00022448"/>
    </source>
</evidence>